<dbReference type="InterPro" id="IPR011701">
    <property type="entry name" value="MFS"/>
</dbReference>
<evidence type="ECO:0000259" key="12">
    <source>
        <dbReference type="PROSITE" id="PS50850"/>
    </source>
</evidence>
<gene>
    <name evidence="13" type="ORF">CFD26_103479</name>
</gene>
<evidence type="ECO:0000313" key="13">
    <source>
        <dbReference type="EMBL" id="RLL94187.1"/>
    </source>
</evidence>
<dbReference type="CDD" id="cd05274">
    <property type="entry name" value="KR_FAS_SDR_x"/>
    <property type="match status" value="1"/>
</dbReference>
<protein>
    <recommendedName>
        <fullName evidence="15">Carrier domain-containing protein</fullName>
    </recommendedName>
</protein>
<dbReference type="AlphaFoldDB" id="A0A3R7G5M9"/>
<comment type="similarity">
    <text evidence="2">Belongs to the major facilitator superfamily. TCR/Tet family.</text>
</comment>
<dbReference type="GO" id="GO:0005886">
    <property type="term" value="C:plasma membrane"/>
    <property type="evidence" value="ECO:0007669"/>
    <property type="project" value="TreeGrafter"/>
</dbReference>
<dbReference type="SUPFAM" id="SSF103473">
    <property type="entry name" value="MFS general substrate transporter"/>
    <property type="match status" value="2"/>
</dbReference>
<dbReference type="PROSITE" id="PS50850">
    <property type="entry name" value="MFS"/>
    <property type="match status" value="1"/>
</dbReference>
<dbReference type="GO" id="GO:0031177">
    <property type="term" value="F:phosphopantetheine binding"/>
    <property type="evidence" value="ECO:0007669"/>
    <property type="project" value="InterPro"/>
</dbReference>
<dbReference type="PANTHER" id="PTHR23501">
    <property type="entry name" value="MAJOR FACILITATOR SUPERFAMILY"/>
    <property type="match status" value="1"/>
</dbReference>
<feature type="transmembrane region" description="Helical" evidence="10">
    <location>
        <begin position="46"/>
        <end position="64"/>
    </location>
</feature>
<dbReference type="PANTHER" id="PTHR23501:SF163">
    <property type="entry name" value="EFFLUX PUMP ALNA"/>
    <property type="match status" value="1"/>
</dbReference>
<evidence type="ECO:0000256" key="7">
    <source>
        <dbReference type="ARBA" id="ARBA00022989"/>
    </source>
</evidence>
<dbReference type="Pfam" id="PF23297">
    <property type="entry name" value="ACP_SdgA_C"/>
    <property type="match status" value="1"/>
</dbReference>
<feature type="transmembrane region" description="Helical" evidence="10">
    <location>
        <begin position="86"/>
        <end position="108"/>
    </location>
</feature>
<reference evidence="13 14" key="1">
    <citation type="submission" date="2018-08" db="EMBL/GenBank/DDBJ databases">
        <title>Draft genome sequences of two Aspergillus turcosus clinical strains isolated from bronchoalveolar lavage fluid: one azole-susceptible and the other azole-resistant.</title>
        <authorList>
            <person name="Parent-Michaud M."/>
            <person name="Dufresne P.J."/>
            <person name="Fournier E."/>
            <person name="Martineau C."/>
            <person name="Moreira S."/>
            <person name="Perkins V."/>
            <person name="De Repentigny L."/>
            <person name="Dufresne S.F."/>
        </authorList>
    </citation>
    <scope>NUCLEOTIDE SEQUENCE [LARGE SCALE GENOMIC DNA]</scope>
    <source>
        <strain evidence="13">HMR AF 1038</strain>
    </source>
</reference>
<dbReference type="SMART" id="SM00823">
    <property type="entry name" value="PKS_PP"/>
    <property type="match status" value="1"/>
</dbReference>
<dbReference type="PROSITE" id="PS50075">
    <property type="entry name" value="CARRIER"/>
    <property type="match status" value="1"/>
</dbReference>
<dbReference type="InterPro" id="IPR009081">
    <property type="entry name" value="PP-bd_ACP"/>
</dbReference>
<organism evidence="13 14">
    <name type="scientific">Aspergillus turcosus</name>
    <dbReference type="NCBI Taxonomy" id="1245748"/>
    <lineage>
        <taxon>Eukaryota</taxon>
        <taxon>Fungi</taxon>
        <taxon>Dikarya</taxon>
        <taxon>Ascomycota</taxon>
        <taxon>Pezizomycotina</taxon>
        <taxon>Eurotiomycetes</taxon>
        <taxon>Eurotiomycetidae</taxon>
        <taxon>Eurotiales</taxon>
        <taxon>Aspergillaceae</taxon>
        <taxon>Aspergillus</taxon>
        <taxon>Aspergillus subgen. Fumigati</taxon>
    </lineage>
</organism>
<feature type="transmembrane region" description="Helical" evidence="10">
    <location>
        <begin position="174"/>
        <end position="193"/>
    </location>
</feature>
<dbReference type="FunFam" id="1.20.1720.10:FF:000056">
    <property type="entry name" value="MFS transporter, putative"/>
    <property type="match status" value="1"/>
</dbReference>
<dbReference type="SMART" id="SM00822">
    <property type="entry name" value="PKS_KR"/>
    <property type="match status" value="1"/>
</dbReference>
<comment type="caution">
    <text evidence="13">The sequence shown here is derived from an EMBL/GenBank/DDBJ whole genome shotgun (WGS) entry which is preliminary data.</text>
</comment>
<dbReference type="OrthoDB" id="10021397at2759"/>
<feature type="transmembrane region" description="Helical" evidence="10">
    <location>
        <begin position="412"/>
        <end position="431"/>
    </location>
</feature>
<feature type="transmembrane region" description="Helical" evidence="10">
    <location>
        <begin position="360"/>
        <end position="378"/>
    </location>
</feature>
<comment type="subcellular location">
    <subcellularLocation>
        <location evidence="1">Membrane</location>
        <topology evidence="1">Multi-pass membrane protein</topology>
    </subcellularLocation>
</comment>
<evidence type="ECO:0000259" key="11">
    <source>
        <dbReference type="PROSITE" id="PS50075"/>
    </source>
</evidence>
<evidence type="ECO:0000256" key="6">
    <source>
        <dbReference type="ARBA" id="ARBA00022692"/>
    </source>
</evidence>
<feature type="transmembrane region" description="Helical" evidence="10">
    <location>
        <begin position="246"/>
        <end position="270"/>
    </location>
</feature>
<dbReference type="Gene3D" id="3.40.50.720">
    <property type="entry name" value="NAD(P)-binding Rossmann-like Domain"/>
    <property type="match status" value="1"/>
</dbReference>
<dbReference type="STRING" id="1245748.A0A3R7G5M9"/>
<keyword evidence="7 10" id="KW-1133">Transmembrane helix</keyword>
<keyword evidence="4" id="KW-0596">Phosphopantetheine</keyword>
<name>A0A3R7G5M9_9EURO</name>
<evidence type="ECO:0000256" key="4">
    <source>
        <dbReference type="ARBA" id="ARBA00022450"/>
    </source>
</evidence>
<dbReference type="Pfam" id="PF07690">
    <property type="entry name" value="MFS_1"/>
    <property type="match status" value="1"/>
</dbReference>
<keyword evidence="3" id="KW-0813">Transport</keyword>
<dbReference type="InterPro" id="IPR006162">
    <property type="entry name" value="Ppantetheine_attach_site"/>
</dbReference>
<evidence type="ECO:0000313" key="14">
    <source>
        <dbReference type="Proteomes" id="UP000215289"/>
    </source>
</evidence>
<dbReference type="SUPFAM" id="SSF47336">
    <property type="entry name" value="ACP-like"/>
    <property type="match status" value="1"/>
</dbReference>
<feature type="transmembrane region" description="Helical" evidence="10">
    <location>
        <begin position="385"/>
        <end position="406"/>
    </location>
</feature>
<dbReference type="Gene3D" id="1.20.1250.20">
    <property type="entry name" value="MFS general substrate transporter like domains"/>
    <property type="match status" value="2"/>
</dbReference>
<evidence type="ECO:0000256" key="10">
    <source>
        <dbReference type="SAM" id="Phobius"/>
    </source>
</evidence>
<evidence type="ECO:0000256" key="8">
    <source>
        <dbReference type="ARBA" id="ARBA00023136"/>
    </source>
</evidence>
<keyword evidence="14" id="KW-1185">Reference proteome</keyword>
<keyword evidence="8 10" id="KW-0472">Membrane</keyword>
<dbReference type="PROSITE" id="PS00012">
    <property type="entry name" value="PHOSPHOPANTETHEINE"/>
    <property type="match status" value="1"/>
</dbReference>
<feature type="compositionally biased region" description="Basic and acidic residues" evidence="9">
    <location>
        <begin position="19"/>
        <end position="28"/>
    </location>
</feature>
<dbReference type="FunFam" id="1.20.1250.20:FF:000429">
    <property type="entry name" value="MFS drug efflux transporter, putative"/>
    <property type="match status" value="1"/>
</dbReference>
<feature type="domain" description="Carrier" evidence="11">
    <location>
        <begin position="855"/>
        <end position="937"/>
    </location>
</feature>
<evidence type="ECO:0000256" key="9">
    <source>
        <dbReference type="SAM" id="MobiDB-lite"/>
    </source>
</evidence>
<feature type="transmembrane region" description="Helical" evidence="10">
    <location>
        <begin position="141"/>
        <end position="162"/>
    </location>
</feature>
<feature type="transmembrane region" description="Helical" evidence="10">
    <location>
        <begin position="205"/>
        <end position="225"/>
    </location>
</feature>
<dbReference type="InterPro" id="IPR057326">
    <property type="entry name" value="KR_dom"/>
</dbReference>
<dbReference type="InterPro" id="IPR020846">
    <property type="entry name" value="MFS_dom"/>
</dbReference>
<dbReference type="InterPro" id="IPR036291">
    <property type="entry name" value="NAD(P)-bd_dom_sf"/>
</dbReference>
<sequence length="954" mass="102653">MADHAETEMQPSNSDILNDGDKQERSCSESDQGNDTSKSPRNIHGFLWVSVVLAIYSSTFLFALDNTIVANIQPAIIKSLNGIDKLAWSGVAFVMASSATVLTWLQIFNQFNIKWMYIFSISVFMAGSAICGAANSMNMLIGGRVICGVGGVGQYVGVMNFLPRMTSMQERPLYVSAMGLTWGAGTVLGPIIGGAFTDSSAGWRWSFYINLCVGGLFFPVYVFLLPSLSPQPVGTAVMERLKRMDLVGTLILMGAFAAGVIGVNFAGAMYPWDAPGIIVALVLGGVLFIIFGIQQTLCIFTTEESRLFPVELVSWRQPLLTLLFICGCCTGVCVTVPTYIIPLYFQFTASDQSLQSGVRLLPFVCLLVFSCVGGGFLTSRLGYYIPWYILGGAFCLIGSALMYTIHSNSSAGAIYGYSALIGLGAGMYLQLGHSVAQAKVKPEKVPAAVAFTTTAQLNGLTFALVIAQCVFVNEAAKRISWVLPHEARSTIIDAISGTGSTFVQDLDPATKSRVLAAIVTAIDRTYILCIVAAAITLLSTFARPPNGPGVEIQLPQNATVPLLPSPPAPLHLKAEGTYVLAGGLGALGLTIADNMCAHGARHLVFLSGSGASNLRLQEALRSLRQRGCAVDVVRCDVTDAEQVIALAAQIEEKAWNVKGIIQLAMVLRDSIFENMTFDKWLTAVNPKSKGTWNLHSYLPQSVDFFIILSSLSGIIGNTAQANYCAGNTYEDALALHRRKHGLAATTLNVGLVTDASHFDEDSTIEDYLRKYRHWIPAQVTDRELQNTLIAVMRGQLAEGEPVPDQLLVGLSDQVRRDGESLNLWPLDRKFDHRISLAGGTTAAREDSHSQRLQAAETASQAQALVEGALQVNVANAMTASPDDIDVEKPLYSFGIDSLKAIEVRNWIFKELKADISVFDVLSPISLSRLAMKIVSKSSLVSVEVATEAAAEASS</sequence>
<dbReference type="InterPro" id="IPR013968">
    <property type="entry name" value="PKS_KR"/>
</dbReference>
<dbReference type="Pfam" id="PF08659">
    <property type="entry name" value="KR"/>
    <property type="match status" value="1"/>
</dbReference>
<dbReference type="SUPFAM" id="SSF51735">
    <property type="entry name" value="NAD(P)-binding Rossmann-fold domains"/>
    <property type="match status" value="1"/>
</dbReference>
<dbReference type="Gene3D" id="1.10.1200.10">
    <property type="entry name" value="ACP-like"/>
    <property type="match status" value="1"/>
</dbReference>
<evidence type="ECO:0000256" key="5">
    <source>
        <dbReference type="ARBA" id="ARBA00022553"/>
    </source>
</evidence>
<proteinExistence type="inferred from homology"/>
<feature type="transmembrane region" description="Helical" evidence="10">
    <location>
        <begin position="276"/>
        <end position="300"/>
    </location>
</feature>
<dbReference type="InterPro" id="IPR020806">
    <property type="entry name" value="PKS_PP-bd"/>
</dbReference>
<evidence type="ECO:0008006" key="15">
    <source>
        <dbReference type="Google" id="ProtNLM"/>
    </source>
</evidence>
<keyword evidence="5" id="KW-0597">Phosphoprotein</keyword>
<evidence type="ECO:0000256" key="3">
    <source>
        <dbReference type="ARBA" id="ARBA00022448"/>
    </source>
</evidence>
<dbReference type="Proteomes" id="UP000215289">
    <property type="component" value="Unassembled WGS sequence"/>
</dbReference>
<feature type="region of interest" description="Disordered" evidence="9">
    <location>
        <begin position="1"/>
        <end position="38"/>
    </location>
</feature>
<accession>A0A3R7G5M9</accession>
<evidence type="ECO:0000256" key="1">
    <source>
        <dbReference type="ARBA" id="ARBA00004141"/>
    </source>
</evidence>
<keyword evidence="6 10" id="KW-0812">Transmembrane</keyword>
<dbReference type="EMBL" id="NIDN02000226">
    <property type="protein sequence ID" value="RLL94187.1"/>
    <property type="molecule type" value="Genomic_DNA"/>
</dbReference>
<feature type="compositionally biased region" description="Polar residues" evidence="9">
    <location>
        <begin position="29"/>
        <end position="38"/>
    </location>
</feature>
<dbReference type="InterPro" id="IPR036259">
    <property type="entry name" value="MFS_trans_sf"/>
</dbReference>
<dbReference type="GO" id="GO:0022857">
    <property type="term" value="F:transmembrane transporter activity"/>
    <property type="evidence" value="ECO:0007669"/>
    <property type="project" value="InterPro"/>
</dbReference>
<dbReference type="InterPro" id="IPR036736">
    <property type="entry name" value="ACP-like_sf"/>
</dbReference>
<feature type="domain" description="Major facilitator superfamily (MFS) profile" evidence="12">
    <location>
        <begin position="51"/>
        <end position="547"/>
    </location>
</feature>
<evidence type="ECO:0000256" key="2">
    <source>
        <dbReference type="ARBA" id="ARBA00007520"/>
    </source>
</evidence>
<feature type="transmembrane region" description="Helical" evidence="10">
    <location>
        <begin position="115"/>
        <end position="135"/>
    </location>
</feature>
<feature type="transmembrane region" description="Helical" evidence="10">
    <location>
        <begin position="320"/>
        <end position="340"/>
    </location>
</feature>